<feature type="chain" id="PRO_5047131403" description="DUF4595 domain-containing protein" evidence="1">
    <location>
        <begin position="21"/>
        <end position="315"/>
    </location>
</feature>
<dbReference type="PROSITE" id="PS51257">
    <property type="entry name" value="PROKAR_LIPOPROTEIN"/>
    <property type="match status" value="1"/>
</dbReference>
<accession>A0ABS0EDI5</accession>
<feature type="signal peptide" evidence="1">
    <location>
        <begin position="1"/>
        <end position="20"/>
    </location>
</feature>
<dbReference type="RefSeq" id="WP_195869774.1">
    <property type="nucleotide sequence ID" value="NZ_JADOET010000001.1"/>
</dbReference>
<organism evidence="2 3">
    <name type="scientific">Winogradskyella marina</name>
    <dbReference type="NCBI Taxonomy" id="2785530"/>
    <lineage>
        <taxon>Bacteria</taxon>
        <taxon>Pseudomonadati</taxon>
        <taxon>Bacteroidota</taxon>
        <taxon>Flavobacteriia</taxon>
        <taxon>Flavobacteriales</taxon>
        <taxon>Flavobacteriaceae</taxon>
        <taxon>Winogradskyella</taxon>
    </lineage>
</organism>
<comment type="caution">
    <text evidence="2">The sequence shown here is derived from an EMBL/GenBank/DDBJ whole genome shotgun (WGS) entry which is preliminary data.</text>
</comment>
<keyword evidence="3" id="KW-1185">Reference proteome</keyword>
<sequence length="315" mass="36054">MKKSVLIIILFALISFSCSNESINEPEMPENELTNYIYKTYNVSNTPNTVIDSTNYQIDNDRITSSSGLNLETLTQLTSNYNYANNRINEIQSFSNGLLTRIQSFTYNDGDLVEYLSESINSQGQSSSFQKHVFTHTTDTIFSSWTQSDDGVNFDINVSDFKIVIDGNDNRTYFEAYDYFNDEIKFEISTYNANSSIINESKYMRLDNGNDVLSFENNYTSTSSENLFNRINEATFTRRNLMLLYHLQPNAVNNINAKNISKNALMTFESSFGNSFADFEILNTTDDVNNIILSDFKTVISGNVFTRFSQEFIFN</sequence>
<dbReference type="EMBL" id="JADOET010000001">
    <property type="protein sequence ID" value="MBF8148490.1"/>
    <property type="molecule type" value="Genomic_DNA"/>
</dbReference>
<evidence type="ECO:0008006" key="4">
    <source>
        <dbReference type="Google" id="ProtNLM"/>
    </source>
</evidence>
<gene>
    <name evidence="2" type="ORF">ITJ86_01190</name>
</gene>
<reference evidence="2 3" key="1">
    <citation type="submission" date="2020-11" db="EMBL/GenBank/DDBJ databases">
        <title>Winogradskyella marina sp. nov., isolated from marine sediment.</title>
        <authorList>
            <person name="Bo J."/>
            <person name="Wang S."/>
            <person name="Song X."/>
            <person name="Du Z."/>
        </authorList>
    </citation>
    <scope>NUCLEOTIDE SEQUENCE [LARGE SCALE GENOMIC DNA]</scope>
    <source>
        <strain evidence="2 3">F6397</strain>
    </source>
</reference>
<protein>
    <recommendedName>
        <fullName evidence="4">DUF4595 domain-containing protein</fullName>
    </recommendedName>
</protein>
<evidence type="ECO:0000313" key="3">
    <source>
        <dbReference type="Proteomes" id="UP000611215"/>
    </source>
</evidence>
<keyword evidence="1" id="KW-0732">Signal</keyword>
<evidence type="ECO:0000256" key="1">
    <source>
        <dbReference type="SAM" id="SignalP"/>
    </source>
</evidence>
<name>A0ABS0EDI5_9FLAO</name>
<evidence type="ECO:0000313" key="2">
    <source>
        <dbReference type="EMBL" id="MBF8148490.1"/>
    </source>
</evidence>
<dbReference type="Proteomes" id="UP000611215">
    <property type="component" value="Unassembled WGS sequence"/>
</dbReference>
<proteinExistence type="predicted"/>